<accession>A0A0B8T335</accession>
<feature type="transmembrane region" description="Helical" evidence="1">
    <location>
        <begin position="390"/>
        <end position="415"/>
    </location>
</feature>
<feature type="transmembrane region" description="Helical" evidence="1">
    <location>
        <begin position="105"/>
        <end position="126"/>
    </location>
</feature>
<organism evidence="2 3">
    <name type="scientific">Sphingobacterium deserti</name>
    <dbReference type="NCBI Taxonomy" id="1229276"/>
    <lineage>
        <taxon>Bacteria</taxon>
        <taxon>Pseudomonadati</taxon>
        <taxon>Bacteroidota</taxon>
        <taxon>Sphingobacteriia</taxon>
        <taxon>Sphingobacteriales</taxon>
        <taxon>Sphingobacteriaceae</taxon>
        <taxon>Sphingobacterium</taxon>
    </lineage>
</organism>
<feature type="transmembrane region" description="Helical" evidence="1">
    <location>
        <begin position="278"/>
        <end position="296"/>
    </location>
</feature>
<dbReference type="STRING" id="1229276.DI53_0410"/>
<dbReference type="InterPro" id="IPR008537">
    <property type="entry name" value="DUF819"/>
</dbReference>
<dbReference type="AlphaFoldDB" id="A0A0B8T335"/>
<feature type="transmembrane region" description="Helical" evidence="1">
    <location>
        <begin position="174"/>
        <end position="195"/>
    </location>
</feature>
<feature type="transmembrane region" description="Helical" evidence="1">
    <location>
        <begin position="361"/>
        <end position="384"/>
    </location>
</feature>
<protein>
    <recommendedName>
        <fullName evidence="4">DUF819 family protein</fullName>
    </recommendedName>
</protein>
<evidence type="ECO:0008006" key="4">
    <source>
        <dbReference type="Google" id="ProtNLM"/>
    </source>
</evidence>
<evidence type="ECO:0000256" key="1">
    <source>
        <dbReference type="SAM" id="Phobius"/>
    </source>
</evidence>
<keyword evidence="1" id="KW-0472">Membrane</keyword>
<keyword evidence="1" id="KW-0812">Transmembrane</keyword>
<dbReference type="PANTHER" id="PTHR34289:SF8">
    <property type="entry name" value="DUF819 DOMAIN-CONTAINING PROTEIN"/>
    <property type="match status" value="1"/>
</dbReference>
<feature type="transmembrane region" description="Helical" evidence="1">
    <location>
        <begin position="237"/>
        <end position="258"/>
    </location>
</feature>
<reference evidence="3" key="1">
    <citation type="submission" date="2014-04" db="EMBL/GenBank/DDBJ databases">
        <title>Whole-Genome optical mapping and complete genome sequence of Sphingobacterium deserti sp. nov., a new spaces isolated from desert in the west of China.</title>
        <authorList>
            <person name="Teng C."/>
            <person name="Zhou Z."/>
            <person name="Li X."/>
            <person name="Chen M."/>
            <person name="Lin M."/>
            <person name="Wang L."/>
            <person name="Su S."/>
            <person name="Zhang C."/>
            <person name="Zhang W."/>
        </authorList>
    </citation>
    <scope>NUCLEOTIDE SEQUENCE [LARGE SCALE GENOMIC DNA]</scope>
    <source>
        <strain evidence="3">ACCC05744</strain>
    </source>
</reference>
<sequence length="421" mass="44968">MQNAIREVTPIITDHAAVFGLLMAVLGVVFYTASLKNKYVQGFYAVIPPLLMCYFIPGILNSLHIIDGTNSPLAGIGSRYFLPACLILFTLNLDLRELWNLRKRAGLMFITGTIGIVLGGPIAVWLTALVAPDVVGGAGADEVWRGLGALAGSWIGGSANQVALREILQPSPQLFSSIIAVDALVAYIWMALLLYGASKVKAIDRFFKADASDVEALKARMDQQAQTHTRNPDTKDFIFMIALALGGTGLASLLSAPIAKYMEANYPQLEKFSLTNGFFWLILIATFIGIALSFTPARKLEHAGASKIGTTLLYMLIVTIGMQMDIAATLANPGLFVIGVIWMSFHALLLIAVAKIIKAPFFYLAVGSMANVGGVASATVTAAAFHPSLISVGVVLAVFGYAIGTYAGWFTAILMQMVSPI</sequence>
<dbReference type="EMBL" id="JJMU01000005">
    <property type="protein sequence ID" value="KGE15857.1"/>
    <property type="molecule type" value="Genomic_DNA"/>
</dbReference>
<gene>
    <name evidence="2" type="ORF">DI53_0410</name>
</gene>
<dbReference type="Pfam" id="PF05684">
    <property type="entry name" value="DUF819"/>
    <property type="match status" value="1"/>
</dbReference>
<dbReference type="RefSeq" id="WP_037494790.1">
    <property type="nucleotide sequence ID" value="NZ_JJMU01000005.1"/>
</dbReference>
<dbReference type="PANTHER" id="PTHR34289">
    <property type="entry name" value="PROTEIN, PUTATIVE (DUF819)-RELATED"/>
    <property type="match status" value="1"/>
</dbReference>
<dbReference type="OrthoDB" id="653763at2"/>
<feature type="transmembrane region" description="Helical" evidence="1">
    <location>
        <begin position="43"/>
        <end position="66"/>
    </location>
</feature>
<proteinExistence type="predicted"/>
<feature type="transmembrane region" description="Helical" evidence="1">
    <location>
        <begin position="334"/>
        <end position="354"/>
    </location>
</feature>
<evidence type="ECO:0000313" key="2">
    <source>
        <dbReference type="EMBL" id="KGE15857.1"/>
    </source>
</evidence>
<reference evidence="2 3" key="2">
    <citation type="journal article" date="2015" name="PLoS ONE">
        <title>Whole-Genome Optical Mapping and Finished Genome Sequence of Sphingobacterium deserti sp. nov., a New Species Isolated from the Western Desert of China.</title>
        <authorList>
            <person name="Teng C."/>
            <person name="Zhou Z."/>
            <person name="Molnar I."/>
            <person name="Li X."/>
            <person name="Tang R."/>
            <person name="Chen M."/>
            <person name="Wang L."/>
            <person name="Su S."/>
            <person name="Zhang W."/>
            <person name="Lin M."/>
        </authorList>
    </citation>
    <scope>NUCLEOTIDE SEQUENCE [LARGE SCALE GENOMIC DNA]</scope>
    <source>
        <strain evidence="3">ACCC05744</strain>
    </source>
</reference>
<feature type="transmembrane region" description="Helical" evidence="1">
    <location>
        <begin position="308"/>
        <end position="328"/>
    </location>
</feature>
<name>A0A0B8T335_9SPHI</name>
<comment type="caution">
    <text evidence="2">The sequence shown here is derived from an EMBL/GenBank/DDBJ whole genome shotgun (WGS) entry which is preliminary data.</text>
</comment>
<keyword evidence="1" id="KW-1133">Transmembrane helix</keyword>
<feature type="transmembrane region" description="Helical" evidence="1">
    <location>
        <begin position="12"/>
        <end position="31"/>
    </location>
</feature>
<dbReference type="Proteomes" id="UP000031802">
    <property type="component" value="Unassembled WGS sequence"/>
</dbReference>
<feature type="transmembrane region" description="Helical" evidence="1">
    <location>
        <begin position="72"/>
        <end position="93"/>
    </location>
</feature>
<dbReference type="PATRIC" id="fig|1229276.3.peg.425"/>
<evidence type="ECO:0000313" key="3">
    <source>
        <dbReference type="Proteomes" id="UP000031802"/>
    </source>
</evidence>
<keyword evidence="3" id="KW-1185">Reference proteome</keyword>
<dbReference type="eggNOG" id="COG5505">
    <property type="taxonomic scope" value="Bacteria"/>
</dbReference>